<evidence type="ECO:0000313" key="3">
    <source>
        <dbReference type="Proteomes" id="UP000268014"/>
    </source>
</evidence>
<proteinExistence type="predicted"/>
<feature type="transmembrane region" description="Helical" evidence="1">
    <location>
        <begin position="9"/>
        <end position="29"/>
    </location>
</feature>
<keyword evidence="3" id="KW-1185">Reference proteome</keyword>
<sequence>MEQHQVPFAVFKHGILRLCSVIFLLAFHGVEVSHHSDVTTLPTHELLELFVKVVMLLFMAVSCRRASLYDGVLLISRKVRG</sequence>
<name>A0A0N4X2F2_HAEPC</name>
<keyword evidence="1" id="KW-0812">Transmembrane</keyword>
<dbReference type="Proteomes" id="UP000268014">
    <property type="component" value="Unassembled WGS sequence"/>
</dbReference>
<evidence type="ECO:0000256" key="1">
    <source>
        <dbReference type="SAM" id="Phobius"/>
    </source>
</evidence>
<evidence type="ECO:0000313" key="4">
    <source>
        <dbReference type="WBParaSite" id="HPLM_0001853801-mRNA-1"/>
    </source>
</evidence>
<reference evidence="2 3" key="2">
    <citation type="submission" date="2018-11" db="EMBL/GenBank/DDBJ databases">
        <authorList>
            <consortium name="Pathogen Informatics"/>
        </authorList>
    </citation>
    <scope>NUCLEOTIDE SEQUENCE [LARGE SCALE GENOMIC DNA]</scope>
    <source>
        <strain evidence="2 3">MHpl1</strain>
    </source>
</reference>
<keyword evidence="1" id="KW-1133">Transmembrane helix</keyword>
<feature type="transmembrane region" description="Helical" evidence="1">
    <location>
        <begin position="49"/>
        <end position="68"/>
    </location>
</feature>
<protein>
    <submittedName>
        <fullName evidence="4">Acyl_transf_3 domain-containing protein</fullName>
    </submittedName>
</protein>
<organism evidence="4">
    <name type="scientific">Haemonchus placei</name>
    <name type="common">Barber's pole worm</name>
    <dbReference type="NCBI Taxonomy" id="6290"/>
    <lineage>
        <taxon>Eukaryota</taxon>
        <taxon>Metazoa</taxon>
        <taxon>Ecdysozoa</taxon>
        <taxon>Nematoda</taxon>
        <taxon>Chromadorea</taxon>
        <taxon>Rhabditida</taxon>
        <taxon>Rhabditina</taxon>
        <taxon>Rhabditomorpha</taxon>
        <taxon>Strongyloidea</taxon>
        <taxon>Trichostrongylidae</taxon>
        <taxon>Haemonchus</taxon>
    </lineage>
</organism>
<accession>A0A0N4X2F2</accession>
<dbReference type="WBParaSite" id="HPLM_0001853801-mRNA-1">
    <property type="protein sequence ID" value="HPLM_0001853801-mRNA-1"/>
    <property type="gene ID" value="HPLM_0001853801"/>
</dbReference>
<gene>
    <name evidence="2" type="ORF">HPLM_LOCUS18530</name>
</gene>
<evidence type="ECO:0000313" key="2">
    <source>
        <dbReference type="EMBL" id="VDO71658.1"/>
    </source>
</evidence>
<keyword evidence="1" id="KW-0472">Membrane</keyword>
<dbReference type="AlphaFoldDB" id="A0A0N4X2F2"/>
<dbReference type="EMBL" id="UZAF01020636">
    <property type="protein sequence ID" value="VDO71658.1"/>
    <property type="molecule type" value="Genomic_DNA"/>
</dbReference>
<reference evidence="4" key="1">
    <citation type="submission" date="2017-02" db="UniProtKB">
        <authorList>
            <consortium name="WormBaseParasite"/>
        </authorList>
    </citation>
    <scope>IDENTIFICATION</scope>
</reference>